<sequence length="41" mass="4876">MMGYLRVFTLRDGREKAIIVEPWRLFKEEMNVLGIKDSDAF</sequence>
<accession>A0AAP8KTI0</accession>
<evidence type="ECO:0000313" key="2">
    <source>
        <dbReference type="EMBL" id="PJN69485.1"/>
    </source>
</evidence>
<comment type="caution">
    <text evidence="2">The sequence shown here is derived from an EMBL/GenBank/DDBJ whole genome shotgun (WGS) entry which is preliminary data.</text>
</comment>
<proteinExistence type="predicted"/>
<evidence type="ECO:0000313" key="4">
    <source>
        <dbReference type="Proteomes" id="UP000236165"/>
    </source>
</evidence>
<reference evidence="1 3" key="1">
    <citation type="submission" date="2012-04" db="EMBL/GenBank/DDBJ databases">
        <title>The Genome Sequence of Bacillus cereus VD078.</title>
        <authorList>
            <consortium name="The Broad Institute Genome Sequencing Platform"/>
            <consortium name="The Broad Institute Genome Sequencing Center for Infectious Disease"/>
            <person name="Feldgarden M."/>
            <person name="Van der Auwera G.A."/>
            <person name="Mahillon J."/>
            <person name="Duprez V."/>
            <person name="Timmery S."/>
            <person name="Mattelet C."/>
            <person name="Dierick K."/>
            <person name="Sun M."/>
            <person name="Yu Z."/>
            <person name="Zhu L."/>
            <person name="Hu X."/>
            <person name="Shank E.B."/>
            <person name="Swiecicka I."/>
            <person name="Hansen B.M."/>
            <person name="Andrup L."/>
            <person name="Young S.K."/>
            <person name="Zeng Q."/>
            <person name="Gargeya S."/>
            <person name="Fitzgerald M."/>
            <person name="Haas B."/>
            <person name="Abouelleil A."/>
            <person name="Alvarado L."/>
            <person name="Arachchi H.M."/>
            <person name="Berlin A."/>
            <person name="Chapman S.B."/>
            <person name="Goldberg J."/>
            <person name="Griggs A."/>
            <person name="Gujja S."/>
            <person name="Hansen M."/>
            <person name="Howarth C."/>
            <person name="Imamovic A."/>
            <person name="Larimer J."/>
            <person name="McCowen C."/>
            <person name="Montmayeur A."/>
            <person name="Murphy C."/>
            <person name="Neiman D."/>
            <person name="Pearson M."/>
            <person name="Priest M."/>
            <person name="Roberts A."/>
            <person name="Saif S."/>
            <person name="Shea T."/>
            <person name="Sisk P."/>
            <person name="Sykes S."/>
            <person name="Wortman J."/>
            <person name="Nusbaum C."/>
            <person name="Birren B."/>
        </authorList>
    </citation>
    <scope>NUCLEOTIDE SEQUENCE [LARGE SCALE GENOMIC DNA]</scope>
    <source>
        <strain evidence="1 3">VD078</strain>
    </source>
</reference>
<protein>
    <submittedName>
        <fullName evidence="2">Uncharacterized protein</fullName>
    </submittedName>
</protein>
<organism evidence="2 4">
    <name type="scientific">Bacillus mycoides</name>
    <dbReference type="NCBI Taxonomy" id="1405"/>
    <lineage>
        <taxon>Bacteria</taxon>
        <taxon>Bacillati</taxon>
        <taxon>Bacillota</taxon>
        <taxon>Bacilli</taxon>
        <taxon>Bacillales</taxon>
        <taxon>Bacillaceae</taxon>
        <taxon>Bacillus</taxon>
        <taxon>Bacillus cereus group</taxon>
    </lineage>
</organism>
<dbReference type="EMBL" id="AHEV01000012">
    <property type="protein sequence ID" value="EJR41807.1"/>
    <property type="molecule type" value="Genomic_DNA"/>
</dbReference>
<dbReference type="EMBL" id="MKZQ01000044">
    <property type="protein sequence ID" value="PJN69485.1"/>
    <property type="molecule type" value="Genomic_DNA"/>
</dbReference>
<dbReference type="Proteomes" id="UP000006976">
    <property type="component" value="Unassembled WGS sequence"/>
</dbReference>
<gene>
    <name evidence="2" type="ORF">BACWE_36420</name>
    <name evidence="1" type="ORF">III_02234</name>
</gene>
<evidence type="ECO:0000313" key="1">
    <source>
        <dbReference type="EMBL" id="EJR41807.1"/>
    </source>
</evidence>
<dbReference type="AlphaFoldDB" id="A0AAP8KTI0"/>
<name>A0AAP8KTI0_BACMY</name>
<evidence type="ECO:0000313" key="3">
    <source>
        <dbReference type="Proteomes" id="UP000006976"/>
    </source>
</evidence>
<dbReference type="Proteomes" id="UP000236165">
    <property type="component" value="Unassembled WGS sequence"/>
</dbReference>
<dbReference type="KEGG" id="bmyo:BG05_2747"/>
<reference evidence="2 4" key="2">
    <citation type="submission" date="2016-10" db="EMBL/GenBank/DDBJ databases">
        <title>Genome Sequence of Bacillus weihenstephanensis GM6LP.</title>
        <authorList>
            <person name="Poehlein A."/>
            <person name="Wemheuer F."/>
            <person name="Hollensteiner J."/>
            <person name="Wemheuer B."/>
        </authorList>
    </citation>
    <scope>NUCLEOTIDE SEQUENCE [LARGE SCALE GENOMIC DNA]</scope>
    <source>
        <strain evidence="2 4">GM6LP</strain>
    </source>
</reference>